<proteinExistence type="predicted"/>
<keyword evidence="3" id="KW-1185">Reference proteome</keyword>
<sequence length="82" mass="9199">MPIHKNNHTTRETRQSHSSESSVPLLPVPEDFHQYLLAQIREATRVVMEEIMCEELTQFVGASWGNAHRSAGSIAMAPTRAI</sequence>
<dbReference type="EMBL" id="BNJG01000002">
    <property type="protein sequence ID" value="GHO56039.1"/>
    <property type="molecule type" value="Genomic_DNA"/>
</dbReference>
<evidence type="ECO:0000313" key="3">
    <source>
        <dbReference type="Proteomes" id="UP000654345"/>
    </source>
</evidence>
<gene>
    <name evidence="2" type="ORF">KSB_45140</name>
</gene>
<name>A0ABQ3UT83_9CHLR</name>
<accession>A0ABQ3UT83</accession>
<organism evidence="2 3">
    <name type="scientific">Ktedonobacter robiniae</name>
    <dbReference type="NCBI Taxonomy" id="2778365"/>
    <lineage>
        <taxon>Bacteria</taxon>
        <taxon>Bacillati</taxon>
        <taxon>Chloroflexota</taxon>
        <taxon>Ktedonobacteria</taxon>
        <taxon>Ktedonobacterales</taxon>
        <taxon>Ktedonobacteraceae</taxon>
        <taxon>Ktedonobacter</taxon>
    </lineage>
</organism>
<evidence type="ECO:0008006" key="4">
    <source>
        <dbReference type="Google" id="ProtNLM"/>
    </source>
</evidence>
<reference evidence="2 3" key="1">
    <citation type="journal article" date="2021" name="Int. J. Syst. Evol. Microbiol.">
        <title>Reticulibacter mediterranei gen. nov., sp. nov., within the new family Reticulibacteraceae fam. nov., and Ktedonospora formicarum gen. nov., sp. nov., Ktedonobacter robiniae sp. nov., Dictyobacter formicarum sp. nov. and Dictyobacter arantiisoli sp. nov., belonging to the class Ktedonobacteria.</title>
        <authorList>
            <person name="Yabe S."/>
            <person name="Zheng Y."/>
            <person name="Wang C.M."/>
            <person name="Sakai Y."/>
            <person name="Abe K."/>
            <person name="Yokota A."/>
            <person name="Donadio S."/>
            <person name="Cavaletti L."/>
            <person name="Monciardini P."/>
        </authorList>
    </citation>
    <scope>NUCLEOTIDE SEQUENCE [LARGE SCALE GENOMIC DNA]</scope>
    <source>
        <strain evidence="2 3">SOSP1-30</strain>
    </source>
</reference>
<dbReference type="Proteomes" id="UP000654345">
    <property type="component" value="Unassembled WGS sequence"/>
</dbReference>
<protein>
    <recommendedName>
        <fullName evidence="4">Transposase</fullName>
    </recommendedName>
</protein>
<comment type="caution">
    <text evidence="2">The sequence shown here is derived from an EMBL/GenBank/DDBJ whole genome shotgun (WGS) entry which is preliminary data.</text>
</comment>
<evidence type="ECO:0000313" key="2">
    <source>
        <dbReference type="EMBL" id="GHO56039.1"/>
    </source>
</evidence>
<feature type="region of interest" description="Disordered" evidence="1">
    <location>
        <begin position="1"/>
        <end position="26"/>
    </location>
</feature>
<evidence type="ECO:0000256" key="1">
    <source>
        <dbReference type="SAM" id="MobiDB-lite"/>
    </source>
</evidence>